<dbReference type="GO" id="GO:0004564">
    <property type="term" value="F:beta-fructofuranosidase activity"/>
    <property type="evidence" value="ECO:0007669"/>
    <property type="project" value="UniProtKB-EC"/>
</dbReference>
<evidence type="ECO:0000256" key="1">
    <source>
        <dbReference type="ARBA" id="ARBA00009902"/>
    </source>
</evidence>
<dbReference type="AlphaFoldDB" id="A0A5U9VP88"/>
<dbReference type="InterPro" id="IPR013189">
    <property type="entry name" value="Glyco_hydro_32_C"/>
</dbReference>
<comment type="similarity">
    <text evidence="1 4">Belongs to the glycosyl hydrolase 32 family.</text>
</comment>
<reference evidence="8" key="1">
    <citation type="submission" date="2018-06" db="EMBL/GenBank/DDBJ databases">
        <authorList>
            <person name="Ashton P.M."/>
            <person name="Dallman T."/>
            <person name="Nair S."/>
            <person name="De Pinna E."/>
            <person name="Peters T."/>
            <person name="Grant K."/>
        </authorList>
    </citation>
    <scope>NUCLEOTIDE SEQUENCE [LARGE SCALE GENOMIC DNA]</scope>
    <source>
        <strain evidence="8">160804</strain>
    </source>
</reference>
<dbReference type="SMART" id="SM00640">
    <property type="entry name" value="Glyco_32"/>
    <property type="match status" value="1"/>
</dbReference>
<proteinExistence type="inferred from homology"/>
<dbReference type="InterPro" id="IPR018053">
    <property type="entry name" value="Glyco_hydro_32_AS"/>
</dbReference>
<dbReference type="SUPFAM" id="SSF49899">
    <property type="entry name" value="Concanavalin A-like lectins/glucanases"/>
    <property type="match status" value="1"/>
</dbReference>
<organism evidence="8">
    <name type="scientific">Salmonella newport</name>
    <dbReference type="NCBI Taxonomy" id="108619"/>
    <lineage>
        <taxon>Bacteria</taxon>
        <taxon>Pseudomonadati</taxon>
        <taxon>Pseudomonadota</taxon>
        <taxon>Gammaproteobacteria</taxon>
        <taxon>Enterobacterales</taxon>
        <taxon>Enterobacteriaceae</taxon>
        <taxon>Salmonella</taxon>
    </lineage>
</organism>
<comment type="catalytic activity">
    <reaction evidence="4">
        <text>Hydrolysis of terminal non-reducing beta-D-fructofuranoside residues in beta-D-fructofuranosides.</text>
        <dbReference type="EC" id="3.2.1.26"/>
    </reaction>
</comment>
<dbReference type="PROSITE" id="PS00609">
    <property type="entry name" value="GLYCOSYL_HYDROL_F32"/>
    <property type="match status" value="1"/>
</dbReference>
<evidence type="ECO:0000259" key="6">
    <source>
        <dbReference type="Pfam" id="PF00251"/>
    </source>
</evidence>
<evidence type="ECO:0000256" key="5">
    <source>
        <dbReference type="RuleBase" id="RU365015"/>
    </source>
</evidence>
<dbReference type="Gene3D" id="2.115.10.20">
    <property type="entry name" value="Glycosyl hydrolase domain, family 43"/>
    <property type="match status" value="1"/>
</dbReference>
<protein>
    <recommendedName>
        <fullName evidence="4">Sucrose-6-phosphate hydrolase</fullName>
        <ecNumber evidence="4">3.2.1.26</ecNumber>
    </recommendedName>
    <alternativeName>
        <fullName evidence="5">Invertase</fullName>
    </alternativeName>
</protein>
<gene>
    <name evidence="8" type="ORF">DQK32_17175</name>
</gene>
<dbReference type="InterPro" id="IPR023296">
    <property type="entry name" value="Glyco_hydro_beta-prop_sf"/>
</dbReference>
<name>A0A5U9VP88_SALNE</name>
<dbReference type="CDD" id="cd18623">
    <property type="entry name" value="GH32_ScrB-like"/>
    <property type="match status" value="1"/>
</dbReference>
<keyword evidence="3 4" id="KW-0326">Glycosidase</keyword>
<dbReference type="InterPro" id="IPR001362">
    <property type="entry name" value="Glyco_hydro_32"/>
</dbReference>
<comment type="pathway">
    <text evidence="5">Glycan biosynthesis; sucrose metabolism.</text>
</comment>
<dbReference type="EC" id="3.2.1.26" evidence="4"/>
<comment type="caution">
    <text evidence="8">The sequence shown here is derived from an EMBL/GenBank/DDBJ whole genome shotgun (WGS) entry which is preliminary data.</text>
</comment>
<dbReference type="Pfam" id="PF08244">
    <property type="entry name" value="Glyco_hydro_32C"/>
    <property type="match status" value="1"/>
</dbReference>
<evidence type="ECO:0000256" key="2">
    <source>
        <dbReference type="ARBA" id="ARBA00022801"/>
    </source>
</evidence>
<comment type="function">
    <text evidence="5">Enables the bacterium to metabolize sucrose as a sole carbon source.</text>
</comment>
<accession>A0A5U9VP88</accession>
<dbReference type="InterPro" id="IPR051214">
    <property type="entry name" value="GH32_Enzymes"/>
</dbReference>
<evidence type="ECO:0000256" key="3">
    <source>
        <dbReference type="ARBA" id="ARBA00023295"/>
    </source>
</evidence>
<sequence>MAAHSLLPDILQAVMKGMTKTLQDRHYPAWHLAPVTGLLNDPNGFIQFAGRYHLFYQWNAMACQHRQKCWAHWSSEDLVHWQHEPVALLPDEGYDRNGCYSGSAVNNNGLLTLCYTGNVKSDDGTRTTLQCLATQNSSGGFDKLGPVIPLPHGYTSHVRDPKVWRHEDYWYMVLGAQDLQLQGKVLLLRSDNLWNWQNLGEIAGSGINGLGDTGYMCECPDMFILGDHSFLLYCPQGIAKEDKRYLNNYPSVYLSGTLDYNRAIYSHGEPNELDAGFEFYAPQTTLTDDGRRLLIGWMGVPDGEEMLQPTVANGWLHQMTCLRELTNRNGRLYQQPIVELQQLRGDEYRWSGAANLMPTLDASRLELVLESRGEVGLIFADMLILTWYKDELSLARRSLKTGEWLYRYWCGCAKKLQILCDHSSIEIFINDGEGVMSSRYFPEHPAKLTLCGDTEVHAYYWSLRPCMVE</sequence>
<comment type="subcellular location">
    <subcellularLocation>
        <location evidence="5">Cytoplasm</location>
    </subcellularLocation>
</comment>
<dbReference type="NCBIfam" id="TIGR01322">
    <property type="entry name" value="scrB_fam"/>
    <property type="match status" value="1"/>
</dbReference>
<evidence type="ECO:0000259" key="7">
    <source>
        <dbReference type="Pfam" id="PF08244"/>
    </source>
</evidence>
<dbReference type="InterPro" id="IPR013148">
    <property type="entry name" value="Glyco_hydro_32_N"/>
</dbReference>
<dbReference type="PANTHER" id="PTHR43101">
    <property type="entry name" value="BETA-FRUCTOSIDASE"/>
    <property type="match status" value="1"/>
</dbReference>
<feature type="domain" description="Glycosyl hydrolase family 32 N-terminal" evidence="6">
    <location>
        <begin position="31"/>
        <end position="336"/>
    </location>
</feature>
<dbReference type="PANTHER" id="PTHR43101:SF1">
    <property type="entry name" value="BETA-FRUCTOSIDASE"/>
    <property type="match status" value="1"/>
</dbReference>
<evidence type="ECO:0000256" key="4">
    <source>
        <dbReference type="RuleBase" id="RU362110"/>
    </source>
</evidence>
<dbReference type="InterPro" id="IPR006232">
    <property type="entry name" value="Suc6P_hydrolase"/>
</dbReference>
<dbReference type="Pfam" id="PF00251">
    <property type="entry name" value="Glyco_hydro_32N"/>
    <property type="match status" value="1"/>
</dbReference>
<dbReference type="EMBL" id="AAGVNP010000097">
    <property type="protein sequence ID" value="EBS4547612.1"/>
    <property type="molecule type" value="Genomic_DNA"/>
</dbReference>
<dbReference type="SUPFAM" id="SSF75005">
    <property type="entry name" value="Arabinanase/levansucrase/invertase"/>
    <property type="match status" value="1"/>
</dbReference>
<dbReference type="Proteomes" id="UP000839885">
    <property type="component" value="Unassembled WGS sequence"/>
</dbReference>
<feature type="domain" description="Glycosyl hydrolase family 32 C-terminal" evidence="7">
    <location>
        <begin position="415"/>
        <end position="445"/>
    </location>
</feature>
<dbReference type="UniPathway" id="UPA00238"/>
<keyword evidence="5" id="KW-0119">Carbohydrate metabolism</keyword>
<evidence type="ECO:0000313" key="8">
    <source>
        <dbReference type="EMBL" id="EBS4547612.1"/>
    </source>
</evidence>
<keyword evidence="2 4" id="KW-0378">Hydrolase</keyword>
<dbReference type="InterPro" id="IPR013320">
    <property type="entry name" value="ConA-like_dom_sf"/>
</dbReference>
<keyword evidence="5" id="KW-0963">Cytoplasm</keyword>
<dbReference type="Gene3D" id="2.60.120.560">
    <property type="entry name" value="Exo-inulinase, domain 1"/>
    <property type="match status" value="1"/>
</dbReference>
<dbReference type="GO" id="GO:0005985">
    <property type="term" value="P:sucrose metabolic process"/>
    <property type="evidence" value="ECO:0007669"/>
    <property type="project" value="UniProtKB-UniPathway"/>
</dbReference>
<dbReference type="GO" id="GO:0005737">
    <property type="term" value="C:cytoplasm"/>
    <property type="evidence" value="ECO:0007669"/>
    <property type="project" value="UniProtKB-SubCell"/>
</dbReference>